<dbReference type="OrthoDB" id="6376697at2759"/>
<evidence type="ECO:0000313" key="13">
    <source>
        <dbReference type="EMBL" id="CAF3797076.1"/>
    </source>
</evidence>
<dbReference type="InterPro" id="IPR001033">
    <property type="entry name" value="Alpha_catenin"/>
</dbReference>
<dbReference type="Pfam" id="PF01044">
    <property type="entry name" value="Vinculin"/>
    <property type="match status" value="1"/>
</dbReference>
<comment type="caution">
    <text evidence="13">The sequence shown here is derived from an EMBL/GenBank/DDBJ whole genome shotgun (WGS) entry which is preliminary data.</text>
</comment>
<dbReference type="EMBL" id="CAJOAZ010001307">
    <property type="protein sequence ID" value="CAF3797076.1"/>
    <property type="molecule type" value="Genomic_DNA"/>
</dbReference>
<dbReference type="Proteomes" id="UP000663845">
    <property type="component" value="Unassembled WGS sequence"/>
</dbReference>
<proteinExistence type="inferred from homology"/>
<dbReference type="Proteomes" id="UP000663844">
    <property type="component" value="Unassembled WGS sequence"/>
</dbReference>
<dbReference type="EMBL" id="CAJNON010000081">
    <property type="protein sequence ID" value="CAF0932794.1"/>
    <property type="molecule type" value="Genomic_DNA"/>
</dbReference>
<dbReference type="GO" id="GO:0005737">
    <property type="term" value="C:cytoplasm"/>
    <property type="evidence" value="ECO:0007669"/>
    <property type="project" value="UniProtKB-SubCell"/>
</dbReference>
<dbReference type="GO" id="GO:0051015">
    <property type="term" value="F:actin filament binding"/>
    <property type="evidence" value="ECO:0007669"/>
    <property type="project" value="InterPro"/>
</dbReference>
<dbReference type="EMBL" id="CAJNOM010000132">
    <property type="protein sequence ID" value="CAF1110466.1"/>
    <property type="molecule type" value="Genomic_DNA"/>
</dbReference>
<evidence type="ECO:0000256" key="4">
    <source>
        <dbReference type="ARBA" id="ARBA00022490"/>
    </source>
</evidence>
<evidence type="ECO:0000256" key="3">
    <source>
        <dbReference type="ARBA" id="ARBA00008376"/>
    </source>
</evidence>
<dbReference type="GO" id="GO:0016342">
    <property type="term" value="C:catenin complex"/>
    <property type="evidence" value="ECO:0007669"/>
    <property type="project" value="TreeGrafter"/>
</dbReference>
<dbReference type="GO" id="GO:0098609">
    <property type="term" value="P:cell-cell adhesion"/>
    <property type="evidence" value="ECO:0007669"/>
    <property type="project" value="TreeGrafter"/>
</dbReference>
<evidence type="ECO:0000256" key="2">
    <source>
        <dbReference type="ARBA" id="ARBA00004496"/>
    </source>
</evidence>
<name>A0A819B7A5_9BILA</name>
<dbReference type="Gene3D" id="1.20.120.810">
    <property type="entry name" value="Vinculin, Vh2 four-helix bundle"/>
    <property type="match status" value="1"/>
</dbReference>
<dbReference type="GO" id="GO:0045296">
    <property type="term" value="F:cadherin binding"/>
    <property type="evidence" value="ECO:0007669"/>
    <property type="project" value="InterPro"/>
</dbReference>
<keyword evidence="4" id="KW-0963">Cytoplasm</keyword>
<dbReference type="GO" id="GO:0008013">
    <property type="term" value="F:beta-catenin binding"/>
    <property type="evidence" value="ECO:0007669"/>
    <property type="project" value="TreeGrafter"/>
</dbReference>
<evidence type="ECO:0000256" key="5">
    <source>
        <dbReference type="ARBA" id="ARBA00022889"/>
    </source>
</evidence>
<dbReference type="InterPro" id="IPR036723">
    <property type="entry name" value="Alpha-catenin/vinculin-like_sf"/>
</dbReference>
<dbReference type="SUPFAM" id="SSF47220">
    <property type="entry name" value="alpha-catenin/vinculin-like"/>
    <property type="match status" value="3"/>
</dbReference>
<reference evidence="13" key="1">
    <citation type="submission" date="2021-02" db="EMBL/GenBank/DDBJ databases">
        <authorList>
            <person name="Nowell W R."/>
        </authorList>
    </citation>
    <scope>NUCLEOTIDE SEQUENCE</scope>
</reference>
<dbReference type="AlphaFoldDB" id="A0A819B7A5"/>
<keyword evidence="5" id="KW-0130">Cell adhesion</keyword>
<feature type="region of interest" description="Disordered" evidence="7">
    <location>
        <begin position="325"/>
        <end position="355"/>
    </location>
</feature>
<dbReference type="GO" id="GO:0016477">
    <property type="term" value="P:cell migration"/>
    <property type="evidence" value="ECO:0007669"/>
    <property type="project" value="TreeGrafter"/>
</dbReference>
<dbReference type="Gene3D" id="1.20.120.230">
    <property type="entry name" value="Alpha-catenin/vinculin-like"/>
    <property type="match status" value="2"/>
</dbReference>
<evidence type="ECO:0000313" key="10">
    <source>
        <dbReference type="EMBL" id="CAF0997960.1"/>
    </source>
</evidence>
<feature type="compositionally biased region" description="Polar residues" evidence="7">
    <location>
        <begin position="325"/>
        <end position="341"/>
    </location>
</feature>
<evidence type="ECO:0000313" key="8">
    <source>
        <dbReference type="EMBL" id="CAF0932794.1"/>
    </source>
</evidence>
<keyword evidence="6" id="KW-0965">Cell junction</keyword>
<dbReference type="EMBL" id="CAJNOI010000071">
    <property type="protein sequence ID" value="CAF0997960.1"/>
    <property type="molecule type" value="Genomic_DNA"/>
</dbReference>
<dbReference type="Proteomes" id="UP000663881">
    <property type="component" value="Unassembled WGS sequence"/>
</dbReference>
<evidence type="ECO:0000313" key="14">
    <source>
        <dbReference type="Proteomes" id="UP000663832"/>
    </source>
</evidence>
<evidence type="ECO:0000256" key="1">
    <source>
        <dbReference type="ARBA" id="ARBA00004282"/>
    </source>
</evidence>
<accession>A0A819B7A5</accession>
<dbReference type="Proteomes" id="UP000663832">
    <property type="component" value="Unassembled WGS sequence"/>
</dbReference>
<keyword evidence="14" id="KW-1185">Reference proteome</keyword>
<protein>
    <submittedName>
        <fullName evidence="13">Uncharacterized protein</fullName>
    </submittedName>
</protein>
<evidence type="ECO:0000256" key="7">
    <source>
        <dbReference type="SAM" id="MobiDB-lite"/>
    </source>
</evidence>
<evidence type="ECO:0000313" key="15">
    <source>
        <dbReference type="Proteomes" id="UP000663844"/>
    </source>
</evidence>
<evidence type="ECO:0000313" key="9">
    <source>
        <dbReference type="EMBL" id="CAF0940957.1"/>
    </source>
</evidence>
<dbReference type="GO" id="GO:0005912">
    <property type="term" value="C:adherens junction"/>
    <property type="evidence" value="ECO:0007669"/>
    <property type="project" value="TreeGrafter"/>
</dbReference>
<dbReference type="PRINTS" id="PR00805">
    <property type="entry name" value="ALPHACATENIN"/>
</dbReference>
<comment type="subcellular location">
    <subcellularLocation>
        <location evidence="1">Cell junction</location>
    </subcellularLocation>
    <subcellularLocation>
        <location evidence="2">Cytoplasm</location>
    </subcellularLocation>
</comment>
<sequence length="582" mass="65631">MYVYLCGASPTPTYRSTSIKMYRESSSSPSSLESFECSFLTPTGDNTKSLRKAAVDHVSDTFVATNVPLLALIDAARRGNIQLVEETAHVFMDHAKKLIEVSNIICSMSDSIEGIKLVRLAAKHIENLTPQVINAARILAARSTSKIALENLDVFRETWEKHVRLLTDAVDEITTIEDFLAISENHILEDINSCIQAMVEQNPDRVDRTAGTIRGRSDRVIDVVIAEMDKYEPGEYTEAVMESVRVLRDQIVPSFAERIKIAIDILRMKSAPDDRKYELTEQELIEASSNVYHGIRDIRNSILMNPDLEWPSDDEEGFNDEIYAQSQTSSHGPSLDSQQTDVEMYPGKTDNPSRDMMRRLPKEEREQIELQVEGFKKTKRDFEREVLKWDDRGNDIIVLAKKMCMIMMEMTDFTRGRGPLRTTMDVIHAAKMISECGSKLNKIAKDIAAQCVESQSKSDLAAYVDRITLYCHQLDITSKVKADVQNISGELIVSGLDSATSLITAAKNLMSAVVLTVKASYIASTKYRNKSGNKEPIVQWKMRLPEKKPLILAERQNELDSRAKGTTKKRLEPLHLLSQFQN</sequence>
<gene>
    <name evidence="10" type="ORF">BJG266_LOCUS15769</name>
    <name evidence="9" type="ORF">JYZ213_LOCUS12726</name>
    <name evidence="12" type="ORF">OKA104_LOCUS5143</name>
    <name evidence="13" type="ORF">OXD698_LOCUS18029</name>
    <name evidence="11" type="ORF">QVE165_LOCUS20813</name>
    <name evidence="8" type="ORF">VCS650_LOCUS11029</name>
</gene>
<evidence type="ECO:0000313" key="12">
    <source>
        <dbReference type="EMBL" id="CAF3571855.1"/>
    </source>
</evidence>
<dbReference type="PANTHER" id="PTHR18914">
    <property type="entry name" value="ALPHA CATENIN"/>
    <property type="match status" value="1"/>
</dbReference>
<evidence type="ECO:0000313" key="11">
    <source>
        <dbReference type="EMBL" id="CAF1110466.1"/>
    </source>
</evidence>
<dbReference type="EMBL" id="CAJNOG010000100">
    <property type="protein sequence ID" value="CAF0940957.1"/>
    <property type="molecule type" value="Genomic_DNA"/>
</dbReference>
<dbReference type="InterPro" id="IPR006077">
    <property type="entry name" value="Vinculin/catenin"/>
</dbReference>
<dbReference type="EMBL" id="CAJOAY010000175">
    <property type="protein sequence ID" value="CAF3571855.1"/>
    <property type="molecule type" value="Genomic_DNA"/>
</dbReference>
<organism evidence="13 15">
    <name type="scientific">Adineta steineri</name>
    <dbReference type="NCBI Taxonomy" id="433720"/>
    <lineage>
        <taxon>Eukaryota</taxon>
        <taxon>Metazoa</taxon>
        <taxon>Spiralia</taxon>
        <taxon>Gnathifera</taxon>
        <taxon>Rotifera</taxon>
        <taxon>Eurotatoria</taxon>
        <taxon>Bdelloidea</taxon>
        <taxon>Adinetida</taxon>
        <taxon>Adinetidae</taxon>
        <taxon>Adineta</taxon>
    </lineage>
</organism>
<dbReference type="PANTHER" id="PTHR18914:SF9">
    <property type="entry name" value="CATENIN ALPHA"/>
    <property type="match status" value="1"/>
</dbReference>
<evidence type="ECO:0000256" key="6">
    <source>
        <dbReference type="ARBA" id="ARBA00022949"/>
    </source>
</evidence>
<dbReference type="Proteomes" id="UP000663877">
    <property type="component" value="Unassembled WGS sequence"/>
</dbReference>
<dbReference type="Proteomes" id="UP000663891">
    <property type="component" value="Unassembled WGS sequence"/>
</dbReference>
<comment type="similarity">
    <text evidence="3">Belongs to the vinculin/alpha-catenin family.</text>
</comment>